<dbReference type="Proteomes" id="UP001153269">
    <property type="component" value="Unassembled WGS sequence"/>
</dbReference>
<dbReference type="AlphaFoldDB" id="A0A9N7YWX3"/>
<organism evidence="1 2">
    <name type="scientific">Pleuronectes platessa</name>
    <name type="common">European plaice</name>
    <dbReference type="NCBI Taxonomy" id="8262"/>
    <lineage>
        <taxon>Eukaryota</taxon>
        <taxon>Metazoa</taxon>
        <taxon>Chordata</taxon>
        <taxon>Craniata</taxon>
        <taxon>Vertebrata</taxon>
        <taxon>Euteleostomi</taxon>
        <taxon>Actinopterygii</taxon>
        <taxon>Neopterygii</taxon>
        <taxon>Teleostei</taxon>
        <taxon>Neoteleostei</taxon>
        <taxon>Acanthomorphata</taxon>
        <taxon>Carangaria</taxon>
        <taxon>Pleuronectiformes</taxon>
        <taxon>Pleuronectoidei</taxon>
        <taxon>Pleuronectidae</taxon>
        <taxon>Pleuronectes</taxon>
    </lineage>
</organism>
<dbReference type="EMBL" id="CADEAL010002535">
    <property type="protein sequence ID" value="CAB1440878.1"/>
    <property type="molecule type" value="Genomic_DNA"/>
</dbReference>
<evidence type="ECO:0000313" key="2">
    <source>
        <dbReference type="Proteomes" id="UP001153269"/>
    </source>
</evidence>
<accession>A0A9N7YWX3</accession>
<evidence type="ECO:0000313" key="1">
    <source>
        <dbReference type="EMBL" id="CAB1440878.1"/>
    </source>
</evidence>
<keyword evidence="2" id="KW-1185">Reference proteome</keyword>
<comment type="caution">
    <text evidence="1">The sequence shown here is derived from an EMBL/GenBank/DDBJ whole genome shotgun (WGS) entry which is preliminary data.</text>
</comment>
<sequence length="123" mass="13525">MSFCCHNTTNTPPGLFHESLPFTPPHRQAQLLRSSKAPRVVLRSAAGVGVRLISSPIGWRRQLGTADAWMVDPPAQMRSPQRESLAADCGRKTHCGEGARMPLYDLAPGHPVDFRSRVAMVDH</sequence>
<proteinExistence type="predicted"/>
<name>A0A9N7YWX3_PLEPL</name>
<reference evidence="1" key="1">
    <citation type="submission" date="2020-03" db="EMBL/GenBank/DDBJ databases">
        <authorList>
            <person name="Weist P."/>
        </authorList>
    </citation>
    <scope>NUCLEOTIDE SEQUENCE</scope>
</reference>
<protein>
    <submittedName>
        <fullName evidence="1">Uncharacterized protein</fullName>
    </submittedName>
</protein>
<gene>
    <name evidence="1" type="ORF">PLEPLA_LOCUS28672</name>
</gene>